<sequence length="32" mass="3539">MTNLVMCVPYFTSPLILFVNITSHQLSSGIIV</sequence>
<evidence type="ECO:0000313" key="1">
    <source>
        <dbReference type="EMBL" id="JAD46062.1"/>
    </source>
</evidence>
<protein>
    <submittedName>
        <fullName evidence="1">Uncharacterized protein</fullName>
    </submittedName>
</protein>
<proteinExistence type="predicted"/>
<name>A0A0A9AG36_ARUDO</name>
<reference evidence="1" key="2">
    <citation type="journal article" date="2015" name="Data Brief">
        <title>Shoot transcriptome of the giant reed, Arundo donax.</title>
        <authorList>
            <person name="Barrero R.A."/>
            <person name="Guerrero F.D."/>
            <person name="Moolhuijzen P."/>
            <person name="Goolsby J.A."/>
            <person name="Tidwell J."/>
            <person name="Bellgard S.E."/>
            <person name="Bellgard M.I."/>
        </authorList>
    </citation>
    <scope>NUCLEOTIDE SEQUENCE</scope>
    <source>
        <tissue evidence="1">Shoot tissue taken approximately 20 cm above the soil surface</tissue>
    </source>
</reference>
<reference evidence="1" key="1">
    <citation type="submission" date="2014-09" db="EMBL/GenBank/DDBJ databases">
        <authorList>
            <person name="Magalhaes I.L.F."/>
            <person name="Oliveira U."/>
            <person name="Santos F.R."/>
            <person name="Vidigal T.H.D.A."/>
            <person name="Brescovit A.D."/>
            <person name="Santos A.J."/>
        </authorList>
    </citation>
    <scope>NUCLEOTIDE SEQUENCE</scope>
    <source>
        <tissue evidence="1">Shoot tissue taken approximately 20 cm above the soil surface</tissue>
    </source>
</reference>
<organism evidence="1">
    <name type="scientific">Arundo donax</name>
    <name type="common">Giant reed</name>
    <name type="synonym">Donax arundinaceus</name>
    <dbReference type="NCBI Taxonomy" id="35708"/>
    <lineage>
        <taxon>Eukaryota</taxon>
        <taxon>Viridiplantae</taxon>
        <taxon>Streptophyta</taxon>
        <taxon>Embryophyta</taxon>
        <taxon>Tracheophyta</taxon>
        <taxon>Spermatophyta</taxon>
        <taxon>Magnoliopsida</taxon>
        <taxon>Liliopsida</taxon>
        <taxon>Poales</taxon>
        <taxon>Poaceae</taxon>
        <taxon>PACMAD clade</taxon>
        <taxon>Arundinoideae</taxon>
        <taxon>Arundineae</taxon>
        <taxon>Arundo</taxon>
    </lineage>
</organism>
<dbReference type="EMBL" id="GBRH01251833">
    <property type="protein sequence ID" value="JAD46062.1"/>
    <property type="molecule type" value="Transcribed_RNA"/>
</dbReference>
<accession>A0A0A9AG36</accession>
<dbReference type="AlphaFoldDB" id="A0A0A9AG36"/>